<name>A0A7J6N8U3_PEROL</name>
<dbReference type="AlphaFoldDB" id="A0A7J6N8U3"/>
<keyword evidence="2" id="KW-1185">Reference proteome</keyword>
<protein>
    <submittedName>
        <fullName evidence="1">Uncharacterized protein</fullName>
    </submittedName>
</protein>
<evidence type="ECO:0000313" key="2">
    <source>
        <dbReference type="Proteomes" id="UP000553632"/>
    </source>
</evidence>
<evidence type="ECO:0000313" key="1">
    <source>
        <dbReference type="EMBL" id="KAF4680216.1"/>
    </source>
</evidence>
<gene>
    <name evidence="1" type="ORF">FOZ63_007131</name>
</gene>
<reference evidence="1 2" key="1">
    <citation type="submission" date="2020-04" db="EMBL/GenBank/DDBJ databases">
        <title>Perkinsus olseni comparative genomics.</title>
        <authorList>
            <person name="Bogema D.R."/>
        </authorList>
    </citation>
    <scope>NUCLEOTIDE SEQUENCE [LARGE SCALE GENOMIC DNA]</scope>
    <source>
        <strain evidence="1 2">ATCC PRA-207</strain>
    </source>
</reference>
<accession>A0A7J6N8U3</accession>
<sequence length="139" mass="15574">MNTSHIDDVPTEYRGFAEAYSGLVHELIPEGRIVSIIERPTDDDTTQPLREILINPADTNIQHVYIASGQCNAARVVDVLSNTSTTVGEKGMHLRVESYLATTHMDHFKLLVEEAIDKHTMQVGSLLLRPLLRQFLSFS</sequence>
<proteinExistence type="predicted"/>
<comment type="caution">
    <text evidence="1">The sequence shown here is derived from an EMBL/GenBank/DDBJ whole genome shotgun (WGS) entry which is preliminary data.</text>
</comment>
<organism evidence="1 2">
    <name type="scientific">Perkinsus olseni</name>
    <name type="common">Perkinsus atlanticus</name>
    <dbReference type="NCBI Taxonomy" id="32597"/>
    <lineage>
        <taxon>Eukaryota</taxon>
        <taxon>Sar</taxon>
        <taxon>Alveolata</taxon>
        <taxon>Perkinsozoa</taxon>
        <taxon>Perkinsea</taxon>
        <taxon>Perkinsida</taxon>
        <taxon>Perkinsidae</taxon>
        <taxon>Perkinsus</taxon>
    </lineage>
</organism>
<dbReference type="Proteomes" id="UP000553632">
    <property type="component" value="Unassembled WGS sequence"/>
</dbReference>
<dbReference type="EMBL" id="JABANO010041146">
    <property type="protein sequence ID" value="KAF4680216.1"/>
    <property type="molecule type" value="Genomic_DNA"/>
</dbReference>